<dbReference type="Pfam" id="PF01381">
    <property type="entry name" value="HTH_3"/>
    <property type="match status" value="1"/>
</dbReference>
<protein>
    <submittedName>
        <fullName evidence="3">Helix-turn-helix transcriptional regulator</fullName>
    </submittedName>
</protein>
<feature type="domain" description="HTH cro/C1-type" evidence="2">
    <location>
        <begin position="9"/>
        <end position="55"/>
    </location>
</feature>
<reference evidence="4" key="1">
    <citation type="journal article" date="2019" name="Int. J. Syst. Evol. Microbiol.">
        <title>The Global Catalogue of Microorganisms (GCM) 10K type strain sequencing project: providing services to taxonomists for standard genome sequencing and annotation.</title>
        <authorList>
            <consortium name="The Broad Institute Genomics Platform"/>
            <consortium name="The Broad Institute Genome Sequencing Center for Infectious Disease"/>
            <person name="Wu L."/>
            <person name="Ma J."/>
        </authorList>
    </citation>
    <scope>NUCLEOTIDE SEQUENCE [LARGE SCALE GENOMIC DNA]</scope>
    <source>
        <strain evidence="4">KCTC 42217</strain>
    </source>
</reference>
<evidence type="ECO:0000313" key="4">
    <source>
        <dbReference type="Proteomes" id="UP001597387"/>
    </source>
</evidence>
<dbReference type="SMART" id="SM00530">
    <property type="entry name" value="HTH_XRE"/>
    <property type="match status" value="1"/>
</dbReference>
<sequence length="90" mass="10509">MERYFSKKIKTVRLKLGYSQFDFAKLLQMSQIELHKIESGQIAPRIEILSKFAEVAFYEIISPFRKKGKGKEDEPEPFTVIPGEEEDINK</sequence>
<dbReference type="InterPro" id="IPR001387">
    <property type="entry name" value="Cro/C1-type_HTH"/>
</dbReference>
<accession>A0ABW4ZI29</accession>
<comment type="caution">
    <text evidence="3">The sequence shown here is derived from an EMBL/GenBank/DDBJ whole genome shotgun (WGS) entry which is preliminary data.</text>
</comment>
<proteinExistence type="predicted"/>
<dbReference type="Gene3D" id="1.10.260.40">
    <property type="entry name" value="lambda repressor-like DNA-binding domains"/>
    <property type="match status" value="1"/>
</dbReference>
<feature type="region of interest" description="Disordered" evidence="1">
    <location>
        <begin position="67"/>
        <end position="90"/>
    </location>
</feature>
<dbReference type="RefSeq" id="WP_255899203.1">
    <property type="nucleotide sequence ID" value="NZ_JAFMZO010000001.1"/>
</dbReference>
<dbReference type="PROSITE" id="PS50943">
    <property type="entry name" value="HTH_CROC1"/>
    <property type="match status" value="1"/>
</dbReference>
<gene>
    <name evidence="3" type="ORF">ACFSJU_03740</name>
</gene>
<name>A0ABW4ZI29_9SPHI</name>
<organism evidence="3 4">
    <name type="scientific">Paradesertivirga mongoliensis</name>
    <dbReference type="NCBI Taxonomy" id="2100740"/>
    <lineage>
        <taxon>Bacteria</taxon>
        <taxon>Pseudomonadati</taxon>
        <taxon>Bacteroidota</taxon>
        <taxon>Sphingobacteriia</taxon>
        <taxon>Sphingobacteriales</taxon>
        <taxon>Sphingobacteriaceae</taxon>
        <taxon>Paradesertivirga</taxon>
    </lineage>
</organism>
<dbReference type="Proteomes" id="UP001597387">
    <property type="component" value="Unassembled WGS sequence"/>
</dbReference>
<dbReference type="InterPro" id="IPR010982">
    <property type="entry name" value="Lambda_DNA-bd_dom_sf"/>
</dbReference>
<evidence type="ECO:0000259" key="2">
    <source>
        <dbReference type="PROSITE" id="PS50943"/>
    </source>
</evidence>
<dbReference type="SUPFAM" id="SSF47413">
    <property type="entry name" value="lambda repressor-like DNA-binding domains"/>
    <property type="match status" value="1"/>
</dbReference>
<dbReference type="EMBL" id="JBHUHZ010000001">
    <property type="protein sequence ID" value="MFD2161489.1"/>
    <property type="molecule type" value="Genomic_DNA"/>
</dbReference>
<evidence type="ECO:0000313" key="3">
    <source>
        <dbReference type="EMBL" id="MFD2161489.1"/>
    </source>
</evidence>
<keyword evidence="4" id="KW-1185">Reference proteome</keyword>
<evidence type="ECO:0000256" key="1">
    <source>
        <dbReference type="SAM" id="MobiDB-lite"/>
    </source>
</evidence>
<dbReference type="CDD" id="cd00093">
    <property type="entry name" value="HTH_XRE"/>
    <property type="match status" value="1"/>
</dbReference>